<dbReference type="NCBIfam" id="TIGR01224">
    <property type="entry name" value="hutI"/>
    <property type="match status" value="1"/>
</dbReference>
<comment type="similarity">
    <text evidence="7">Belongs to the metallo-dependent hydrolases superfamily. HutI family.</text>
</comment>
<evidence type="ECO:0000256" key="7">
    <source>
        <dbReference type="HAMAP-Rule" id="MF_00372"/>
    </source>
</evidence>
<dbReference type="Pfam" id="PF01979">
    <property type="entry name" value="Amidohydro_1"/>
    <property type="match status" value="1"/>
</dbReference>
<evidence type="ECO:0000256" key="1">
    <source>
        <dbReference type="ARBA" id="ARBA00012864"/>
    </source>
</evidence>
<dbReference type="EC" id="3.5.2.7" evidence="1 7"/>
<evidence type="ECO:0000256" key="4">
    <source>
        <dbReference type="ARBA" id="ARBA00022808"/>
    </source>
</evidence>
<keyword evidence="2 7" id="KW-0479">Metal-binding</keyword>
<accession>A0ABT9XI11</accession>
<dbReference type="InterPro" id="IPR006680">
    <property type="entry name" value="Amidohydro-rel"/>
</dbReference>
<dbReference type="RefSeq" id="WP_407654072.1">
    <property type="nucleotide sequence ID" value="NZ_CP067097.1"/>
</dbReference>
<dbReference type="SUPFAM" id="SSF51338">
    <property type="entry name" value="Composite domain of metallo-dependent hydrolases"/>
    <property type="match status" value="1"/>
</dbReference>
<feature type="binding site" evidence="7">
    <location>
        <position position="335"/>
    </location>
    <ligand>
        <name>4-imidazolone-5-propanoate</name>
        <dbReference type="ChEBI" id="CHEBI:77893"/>
    </ligand>
</feature>
<keyword evidence="4 7" id="KW-0369">Histidine metabolism</keyword>
<feature type="binding site" evidence="7">
    <location>
        <position position="192"/>
    </location>
    <ligand>
        <name>4-imidazolone-5-propanoate</name>
        <dbReference type="ChEBI" id="CHEBI:77893"/>
    </ligand>
</feature>
<dbReference type="PANTHER" id="PTHR42752:SF1">
    <property type="entry name" value="IMIDAZOLONEPROPIONASE-RELATED"/>
    <property type="match status" value="1"/>
</dbReference>
<feature type="binding site" evidence="7">
    <location>
        <position position="96"/>
    </location>
    <ligand>
        <name>4-imidazolone-5-propanoate</name>
        <dbReference type="ChEBI" id="CHEBI:77893"/>
    </ligand>
</feature>
<dbReference type="InterPro" id="IPR011059">
    <property type="entry name" value="Metal-dep_hydrolase_composite"/>
</dbReference>
<comment type="cofactor">
    <cofactor evidence="7">
        <name>Zn(2+)</name>
        <dbReference type="ChEBI" id="CHEBI:29105"/>
    </cofactor>
    <cofactor evidence="7">
        <name>Fe(3+)</name>
        <dbReference type="ChEBI" id="CHEBI:29034"/>
    </cofactor>
    <text evidence="7">Binds 1 zinc or iron ion per subunit.</text>
</comment>
<keyword evidence="7" id="KW-0963">Cytoplasm</keyword>
<feature type="binding site" evidence="7">
    <location>
        <position position="89"/>
    </location>
    <ligand>
        <name>Zn(2+)</name>
        <dbReference type="ChEBI" id="CHEBI:29105"/>
    </ligand>
</feature>
<feature type="domain" description="Amidohydrolase-related" evidence="8">
    <location>
        <begin position="78"/>
        <end position="404"/>
    </location>
</feature>
<feature type="binding site" evidence="7">
    <location>
        <position position="330"/>
    </location>
    <ligand>
        <name>Zn(2+)</name>
        <dbReference type="ChEBI" id="CHEBI:29105"/>
    </ligand>
</feature>
<keyword evidence="10" id="KW-1185">Reference proteome</keyword>
<evidence type="ECO:0000313" key="9">
    <source>
        <dbReference type="EMBL" id="MDQ0189941.1"/>
    </source>
</evidence>
<comment type="catalytic activity">
    <reaction evidence="7">
        <text>4-imidazolone-5-propanoate + H2O = N-formimidoyl-L-glutamate</text>
        <dbReference type="Rhea" id="RHEA:23660"/>
        <dbReference type="ChEBI" id="CHEBI:15377"/>
        <dbReference type="ChEBI" id="CHEBI:58928"/>
        <dbReference type="ChEBI" id="CHEBI:77893"/>
        <dbReference type="EC" id="3.5.2.7"/>
    </reaction>
</comment>
<name>A0ABT9XI11_9BACL</name>
<dbReference type="Proteomes" id="UP001232973">
    <property type="component" value="Unassembled WGS sequence"/>
</dbReference>
<dbReference type="InterPro" id="IPR005920">
    <property type="entry name" value="HutI"/>
</dbReference>
<proteinExistence type="inferred from homology"/>
<comment type="subcellular location">
    <subcellularLocation>
        <location evidence="7">Cytoplasm</location>
    </subcellularLocation>
</comment>
<dbReference type="InterPro" id="IPR032466">
    <property type="entry name" value="Metal_Hydrolase"/>
</dbReference>
<dbReference type="Gene3D" id="3.20.20.140">
    <property type="entry name" value="Metal-dependent hydrolases"/>
    <property type="match status" value="1"/>
</dbReference>
<feature type="binding site" evidence="7">
    <location>
        <position position="159"/>
    </location>
    <ligand>
        <name>4-imidazolone-5-propanoate</name>
        <dbReference type="ChEBI" id="CHEBI:77893"/>
    </ligand>
</feature>
<dbReference type="HAMAP" id="MF_00372">
    <property type="entry name" value="HutI"/>
    <property type="match status" value="1"/>
</dbReference>
<reference evidence="9 10" key="1">
    <citation type="submission" date="2023-07" db="EMBL/GenBank/DDBJ databases">
        <title>Genomic Encyclopedia of Type Strains, Phase IV (KMG-IV): sequencing the most valuable type-strain genomes for metagenomic binning, comparative biology and taxonomic classification.</title>
        <authorList>
            <person name="Goeker M."/>
        </authorList>
    </citation>
    <scope>NUCLEOTIDE SEQUENCE [LARGE SCALE GENOMIC DNA]</scope>
    <source>
        <strain evidence="9 10">DSM 4006</strain>
    </source>
</reference>
<organism evidence="9 10">
    <name type="scientific">Alicyclobacillus cycloheptanicus</name>
    <dbReference type="NCBI Taxonomy" id="1457"/>
    <lineage>
        <taxon>Bacteria</taxon>
        <taxon>Bacillati</taxon>
        <taxon>Bacillota</taxon>
        <taxon>Bacilli</taxon>
        <taxon>Bacillales</taxon>
        <taxon>Alicyclobacillaceae</taxon>
        <taxon>Alicyclobacillus</taxon>
    </lineage>
</organism>
<evidence type="ECO:0000256" key="3">
    <source>
        <dbReference type="ARBA" id="ARBA00022801"/>
    </source>
</evidence>
<protein>
    <recommendedName>
        <fullName evidence="1 7">Imidazolonepropionase</fullName>
        <ecNumber evidence="1 7">3.5.2.7</ecNumber>
    </recommendedName>
    <alternativeName>
        <fullName evidence="7">Imidazolone-5-propionate hydrolase</fullName>
    </alternativeName>
</protein>
<feature type="binding site" evidence="7">
    <location>
        <position position="87"/>
    </location>
    <ligand>
        <name>Zn(2+)</name>
        <dbReference type="ChEBI" id="CHEBI:29105"/>
    </ligand>
</feature>
<feature type="binding site" evidence="7">
    <location>
        <position position="87"/>
    </location>
    <ligand>
        <name>Fe(3+)</name>
        <dbReference type="ChEBI" id="CHEBI:29034"/>
    </ligand>
</feature>
<dbReference type="GO" id="GO:0050480">
    <property type="term" value="F:imidazolonepropionase activity"/>
    <property type="evidence" value="ECO:0007669"/>
    <property type="project" value="UniProtKB-EC"/>
</dbReference>
<dbReference type="Gene3D" id="2.30.40.10">
    <property type="entry name" value="Urease, subunit C, domain 1"/>
    <property type="match status" value="1"/>
</dbReference>
<feature type="binding site" evidence="7">
    <location>
        <position position="258"/>
    </location>
    <ligand>
        <name>4-imidazolone-5-propanoate</name>
        <dbReference type="ChEBI" id="CHEBI:77893"/>
    </ligand>
</feature>
<evidence type="ECO:0000256" key="6">
    <source>
        <dbReference type="ARBA" id="ARBA00023004"/>
    </source>
</evidence>
<feature type="binding site" evidence="7">
    <location>
        <position position="255"/>
    </location>
    <ligand>
        <name>Zn(2+)</name>
        <dbReference type="ChEBI" id="CHEBI:29105"/>
    </ligand>
</feature>
<feature type="binding site" evidence="7">
    <location>
        <position position="330"/>
    </location>
    <ligand>
        <name>Fe(3+)</name>
        <dbReference type="ChEBI" id="CHEBI:29034"/>
    </ligand>
</feature>
<evidence type="ECO:0000256" key="2">
    <source>
        <dbReference type="ARBA" id="ARBA00022723"/>
    </source>
</evidence>
<evidence type="ECO:0000313" key="10">
    <source>
        <dbReference type="Proteomes" id="UP001232973"/>
    </source>
</evidence>
<evidence type="ECO:0000259" key="8">
    <source>
        <dbReference type="Pfam" id="PF01979"/>
    </source>
</evidence>
<comment type="pathway">
    <text evidence="7">Amino-acid degradation; L-histidine degradation into L-glutamate; N-formimidoyl-L-glutamate from L-histidine: step 3/3.</text>
</comment>
<feature type="binding site" evidence="7">
    <location>
        <position position="334"/>
    </location>
    <ligand>
        <name>N-formimidoyl-L-glutamate</name>
        <dbReference type="ChEBI" id="CHEBI:58928"/>
    </ligand>
</feature>
<keyword evidence="6 7" id="KW-0408">Iron</keyword>
<feature type="binding site" evidence="7">
    <location>
        <position position="255"/>
    </location>
    <ligand>
        <name>Fe(3+)</name>
        <dbReference type="ChEBI" id="CHEBI:29034"/>
    </ligand>
</feature>
<evidence type="ECO:0000256" key="5">
    <source>
        <dbReference type="ARBA" id="ARBA00022833"/>
    </source>
</evidence>
<feature type="binding site" evidence="7">
    <location>
        <position position="89"/>
    </location>
    <ligand>
        <name>Fe(3+)</name>
        <dbReference type="ChEBI" id="CHEBI:29034"/>
    </ligand>
</feature>
<keyword evidence="5 7" id="KW-0862">Zinc</keyword>
<comment type="function">
    <text evidence="7">Catalyzes the hydrolytic cleavage of the carbon-nitrogen bond in imidazolone-5-propanoate to yield N-formimidoyl-L-glutamate. It is the third step in the universal histidine degradation pathway.</text>
</comment>
<gene>
    <name evidence="7" type="primary">hutI</name>
    <name evidence="9" type="ORF">J2S03_001804</name>
</gene>
<feature type="binding site" evidence="7">
    <location>
        <position position="332"/>
    </location>
    <ligand>
        <name>N-formimidoyl-L-glutamate</name>
        <dbReference type="ChEBI" id="CHEBI:58928"/>
    </ligand>
</feature>
<comment type="caution">
    <text evidence="9">The sequence shown here is derived from an EMBL/GenBank/DDBJ whole genome shotgun (WGS) entry which is preliminary data.</text>
</comment>
<feature type="binding site" evidence="7">
    <location>
        <position position="159"/>
    </location>
    <ligand>
        <name>N-formimidoyl-L-glutamate</name>
        <dbReference type="ChEBI" id="CHEBI:58928"/>
    </ligand>
</feature>
<dbReference type="EMBL" id="JAUSTP010000012">
    <property type="protein sequence ID" value="MDQ0189941.1"/>
    <property type="molecule type" value="Genomic_DNA"/>
</dbReference>
<dbReference type="SUPFAM" id="SSF51556">
    <property type="entry name" value="Metallo-dependent hydrolases"/>
    <property type="match status" value="1"/>
</dbReference>
<sequence>MTQIRRIIDNIGLLWTMDDANHTDGPRCGREAMRTVGAIENAAIAIDAAGLIADVGPRKSILDMADADTEIIDAKGGFVSPGLVDPHTHLVHGGSREKELPLRIAGASYLDILRQGGGILRTVRDTAAQSEAALLNQAKVSLERMSRFGVTTVEAKTGYGLTLEGEMKQLLVAKQLAEAQPLSLVHTAMPAHAVPKDLPTSREAFIEQIVDMLPALHDAGAEFADVFVEDGVFSVEEGRHILMKAKSLGMKTKIHADEIAPIGGAELAAELGATSADHLLAASNEGLVKMAEAGVIAVCLPGTSFYLQKTPARARFMLDEANLAVAVASDYNPGSCPSENFGLTMSLALLTLHMTPEEIWNAATRNAAYAIARGDVAGVIRKGRPADVVVYAAPNPEYVLTHFGISHVGMLFVKGRRIL</sequence>
<keyword evidence="3 7" id="KW-0378">Hydrolase</keyword>
<dbReference type="PANTHER" id="PTHR42752">
    <property type="entry name" value="IMIDAZOLONEPROPIONASE"/>
    <property type="match status" value="1"/>
</dbReference>